<keyword evidence="2" id="KW-0964">Secreted</keyword>
<evidence type="ECO:0000256" key="5">
    <source>
        <dbReference type="SAM" id="SignalP"/>
    </source>
</evidence>
<keyword evidence="8" id="KW-1185">Reference proteome</keyword>
<feature type="compositionally biased region" description="Basic and acidic residues" evidence="4">
    <location>
        <begin position="283"/>
        <end position="294"/>
    </location>
</feature>
<evidence type="ECO:0000256" key="2">
    <source>
        <dbReference type="ARBA" id="ARBA00022525"/>
    </source>
</evidence>
<evidence type="ECO:0000256" key="4">
    <source>
        <dbReference type="SAM" id="MobiDB-lite"/>
    </source>
</evidence>
<dbReference type="AlphaFoldDB" id="A0AAG5CTZ5"/>
<accession>A0AAG5CTZ5</accession>
<feature type="chain" id="PRO_5042474311" description="Corticotropin-releasing factor domain-containing protein" evidence="5">
    <location>
        <begin position="24"/>
        <end position="294"/>
    </location>
</feature>
<dbReference type="GO" id="GO:0005179">
    <property type="term" value="F:hormone activity"/>
    <property type="evidence" value="ECO:0007669"/>
    <property type="project" value="UniProtKB-KW"/>
</dbReference>
<keyword evidence="5" id="KW-0732">Signal</keyword>
<evidence type="ECO:0000313" key="7">
    <source>
        <dbReference type="EnsemblMetazoa" id="ENSAATROPP002068"/>
    </source>
</evidence>
<dbReference type="PROSITE" id="PS00511">
    <property type="entry name" value="CRF"/>
    <property type="match status" value="1"/>
</dbReference>
<sequence length="294" mass="33153">MRGTLWLWLAGTALVCVSLQVAALPYSDTRVIQDNSLLSLKRTKPSLSIVNPLDVLRQRIILEMARKQMRENNRQVELNKALLREIGKRSSSNFYGGMEDPLDYAYYDRKPYSQRVAPDPERSTAEDELEAMVESLLRGSHLNLAEANRQRIRSINDRQASLASHQDGTQDKAHSQLQPQQQLGRLFSNEQQPVQANQNEGYQQHDDDNNDNGRVDDEVMGGSAGALKGLPDQDSYMDASQVGPGKSESTGNAKESDFRPRLRTYDSVYTPWHSGTNSTPIRHSREIKPQELDT</sequence>
<reference evidence="7" key="1">
    <citation type="submission" date="2024-04" db="UniProtKB">
        <authorList>
            <consortium name="EnsemblMetazoa"/>
        </authorList>
    </citation>
    <scope>IDENTIFICATION</scope>
    <source>
        <strain evidence="7">EBRO</strain>
    </source>
</reference>
<dbReference type="EnsemblMetazoa" id="ENSAATROPT002154">
    <property type="protein sequence ID" value="ENSAATROPP002068"/>
    <property type="gene ID" value="ENSAATROPG001689"/>
</dbReference>
<dbReference type="SMART" id="SM00039">
    <property type="entry name" value="CRF"/>
    <property type="match status" value="1"/>
</dbReference>
<evidence type="ECO:0000259" key="6">
    <source>
        <dbReference type="SMART" id="SM00039"/>
    </source>
</evidence>
<feature type="region of interest" description="Disordered" evidence="4">
    <location>
        <begin position="159"/>
        <end position="179"/>
    </location>
</feature>
<proteinExistence type="predicted"/>
<keyword evidence="3" id="KW-0372">Hormone</keyword>
<dbReference type="InterPro" id="IPR018446">
    <property type="entry name" value="Corticotropin-releasing_fac_CS"/>
</dbReference>
<evidence type="ECO:0000256" key="3">
    <source>
        <dbReference type="ARBA" id="ARBA00022702"/>
    </source>
</evidence>
<comment type="subcellular location">
    <subcellularLocation>
        <location evidence="1">Secreted</location>
    </subcellularLocation>
</comment>
<feature type="region of interest" description="Disordered" evidence="4">
    <location>
        <begin position="200"/>
        <end position="294"/>
    </location>
</feature>
<evidence type="ECO:0000313" key="8">
    <source>
        <dbReference type="Proteomes" id="UP000075880"/>
    </source>
</evidence>
<dbReference type="InterPro" id="IPR000187">
    <property type="entry name" value="CRF"/>
</dbReference>
<feature type="signal peptide" evidence="5">
    <location>
        <begin position="1"/>
        <end position="23"/>
    </location>
</feature>
<feature type="domain" description="Corticotropin-releasing factor" evidence="6">
    <location>
        <begin position="43"/>
        <end position="86"/>
    </location>
</feature>
<organism evidence="7 8">
    <name type="scientific">Anopheles atroparvus</name>
    <name type="common">European mosquito</name>
    <dbReference type="NCBI Taxonomy" id="41427"/>
    <lineage>
        <taxon>Eukaryota</taxon>
        <taxon>Metazoa</taxon>
        <taxon>Ecdysozoa</taxon>
        <taxon>Arthropoda</taxon>
        <taxon>Hexapoda</taxon>
        <taxon>Insecta</taxon>
        <taxon>Pterygota</taxon>
        <taxon>Neoptera</taxon>
        <taxon>Endopterygota</taxon>
        <taxon>Diptera</taxon>
        <taxon>Nematocera</taxon>
        <taxon>Culicoidea</taxon>
        <taxon>Culicidae</taxon>
        <taxon>Anophelinae</taxon>
        <taxon>Anopheles</taxon>
    </lineage>
</organism>
<name>A0AAG5CTZ5_ANOAO</name>
<dbReference type="Pfam" id="PF00473">
    <property type="entry name" value="CRF"/>
    <property type="match status" value="1"/>
</dbReference>
<evidence type="ECO:0000256" key="1">
    <source>
        <dbReference type="ARBA" id="ARBA00004613"/>
    </source>
</evidence>
<dbReference type="Proteomes" id="UP000075880">
    <property type="component" value="Unassembled WGS sequence"/>
</dbReference>
<dbReference type="GO" id="GO:0005576">
    <property type="term" value="C:extracellular region"/>
    <property type="evidence" value="ECO:0007669"/>
    <property type="project" value="UniProtKB-SubCell"/>
</dbReference>
<feature type="compositionally biased region" description="Basic and acidic residues" evidence="4">
    <location>
        <begin position="254"/>
        <end position="264"/>
    </location>
</feature>
<protein>
    <recommendedName>
        <fullName evidence="6">Corticotropin-releasing factor domain-containing protein</fullName>
    </recommendedName>
</protein>
<feature type="compositionally biased region" description="Basic and acidic residues" evidence="4">
    <location>
        <begin position="203"/>
        <end position="217"/>
    </location>
</feature>